<keyword evidence="2" id="KW-0812">Transmembrane</keyword>
<dbReference type="RefSeq" id="WP_126922560.1">
    <property type="nucleotide sequence ID" value="NZ_CP034649.1"/>
</dbReference>
<feature type="coiled-coil region" evidence="1">
    <location>
        <begin position="175"/>
        <end position="265"/>
    </location>
</feature>
<dbReference type="Proteomes" id="UP000320455">
    <property type="component" value="Unassembled WGS sequence"/>
</dbReference>
<keyword evidence="2" id="KW-0472">Membrane</keyword>
<proteinExistence type="predicted"/>
<feature type="transmembrane region" description="Helical" evidence="2">
    <location>
        <begin position="333"/>
        <end position="352"/>
    </location>
</feature>
<dbReference type="EMBL" id="VOCK01000004">
    <property type="protein sequence ID" value="TWQ56146.1"/>
    <property type="molecule type" value="Genomic_DNA"/>
</dbReference>
<protein>
    <submittedName>
        <fullName evidence="3">Uncharacterized protein</fullName>
    </submittedName>
</protein>
<keyword evidence="1" id="KW-0175">Coiled coil</keyword>
<evidence type="ECO:0000313" key="3">
    <source>
        <dbReference type="EMBL" id="TWQ56146.1"/>
    </source>
</evidence>
<evidence type="ECO:0000256" key="1">
    <source>
        <dbReference type="SAM" id="Coils"/>
    </source>
</evidence>
<gene>
    <name evidence="3" type="ORF">FQK01_04455</name>
</gene>
<organism evidence="3 4">
    <name type="scientific">Xanthomonas vasicola</name>
    <dbReference type="NCBI Taxonomy" id="56459"/>
    <lineage>
        <taxon>Bacteria</taxon>
        <taxon>Pseudomonadati</taxon>
        <taxon>Pseudomonadota</taxon>
        <taxon>Gammaproteobacteria</taxon>
        <taxon>Lysobacterales</taxon>
        <taxon>Lysobacteraceae</taxon>
        <taxon>Xanthomonas</taxon>
    </lineage>
</organism>
<comment type="caution">
    <text evidence="3">The sequence shown here is derived from an EMBL/GenBank/DDBJ whole genome shotgun (WGS) entry which is preliminary data.</text>
</comment>
<evidence type="ECO:0000313" key="4">
    <source>
        <dbReference type="Proteomes" id="UP000320455"/>
    </source>
</evidence>
<keyword evidence="2" id="KW-1133">Transmembrane helix</keyword>
<evidence type="ECO:0000256" key="2">
    <source>
        <dbReference type="SAM" id="Phobius"/>
    </source>
</evidence>
<name>A0ABD7SE33_XANVA</name>
<feature type="transmembrane region" description="Helical" evidence="2">
    <location>
        <begin position="285"/>
        <end position="313"/>
    </location>
</feature>
<reference evidence="4" key="1">
    <citation type="journal article" date="2020" name="Phytopathology">
        <title>Genomic acquisitions in emerging populations of Xanthomonas vasicola pv. vasculorum infecting corn in the U.S. and Argentina.</title>
        <authorList>
            <person name="Perez-Quintero A.L."/>
        </authorList>
    </citation>
    <scope>NUCLEOTIDE SEQUENCE [LARGE SCALE GENOMIC DNA]</scope>
    <source>
        <strain evidence="4">Xvh-L</strain>
    </source>
</reference>
<sequence>MEIKSGDVENAVQQLEKTLPQVGDVLVGKLITKSARIKGLLNKNSTKPVSMKRGGFSAYSLPESLYIRVVRFYSPDPEALVKSLVVKAIGVDGALSERRKLYRSSGSTYAHAFLDQFCSGFEVEIIGSKSLLTIVKIEATGYSLKQLESAAEDLRTGLKIRDGLDEYVTTLKSNIEESEAARDAINGEVEAAESEKANLINEVDRHGSQLTKLKETAILLASELEKVREEARIAQNTKQQVESELTQLNAKVGETRHELKDLIKDRRLISDEYSDFVLEGRKQSWWYAGLSIVPLCGAITALGFLLTAGWNFAKIAAATPIQAYSNLLQRAPYTIATVIAFTLMVKISHILLSKLIEIHGERLALAKLLVVARDTTYASAEDLDMDEDEIFKERMILKMQLLKDHLGMEDKSKNALNSLITEHPATSPKEVVEASGASMSGTRKI</sequence>
<dbReference type="AlphaFoldDB" id="A0ABD7SE33"/>
<keyword evidence="4" id="KW-1185">Reference proteome</keyword>
<accession>A0ABD7SE33</accession>